<dbReference type="SUPFAM" id="SSF111321">
    <property type="entry name" value="AF1104-like"/>
    <property type="match status" value="1"/>
</dbReference>
<dbReference type="AlphaFoldDB" id="A0A7U4DNI8"/>
<dbReference type="KEGG" id="dpr:Despr_0952"/>
<proteinExistence type="predicted"/>
<dbReference type="Pfam" id="PF01937">
    <property type="entry name" value="ARMT1-like_dom"/>
    <property type="match status" value="1"/>
</dbReference>
<dbReference type="InterPro" id="IPR002791">
    <property type="entry name" value="ARMT1-like_metal-bd"/>
</dbReference>
<dbReference type="Proteomes" id="UP000006365">
    <property type="component" value="Chromosome"/>
</dbReference>
<evidence type="ECO:0000313" key="2">
    <source>
        <dbReference type="EMBL" id="ADW17126.1"/>
    </source>
</evidence>
<sequence>MRTGNDCLVCFMRQARAVIGRSTSDPREQWRLLTEVGGMLSGFDPRLPSPENAVLFYRHIARSTGVSDPYREEKQESNAFALGVETRTRELIHQESDPLRAAIQFAINANVLDYGAQYRLDRDAALASCRQPLAVDHYAALQRQVEGQATILYLADNCGEIVFDKLLIERLVAKGCRVTLAVRRAPIINDATREDAVHCGLDQLCPVIDNGADVPGTPLANCSEIFRRHFAEADCIISKGMGNFECLAEVRAPLFFLFTAKCTTVLTYLKRRCADADLRIGSPVLLQATQGQEPRAV</sequence>
<protein>
    <recommendedName>
        <fullName evidence="1">Damage-control phosphatase ARMT1-like metal-binding domain-containing protein</fullName>
    </recommendedName>
</protein>
<evidence type="ECO:0000313" key="3">
    <source>
        <dbReference type="Proteomes" id="UP000006365"/>
    </source>
</evidence>
<dbReference type="InterPro" id="IPR014444">
    <property type="entry name" value="PH1575-like"/>
</dbReference>
<accession>A0A7U4DNI8</accession>
<dbReference type="Gene3D" id="1.10.285.20">
    <property type="entry name" value="Uncharacterised protein PF01937, DUF89, domain 2"/>
    <property type="match status" value="1"/>
</dbReference>
<name>A0A7U4DNI8_DESPD</name>
<gene>
    <name evidence="2" type="ordered locus">Despr_0952</name>
</gene>
<dbReference type="PIRSF" id="PIRSF006593">
    <property type="entry name" value="UCP006593"/>
    <property type="match status" value="1"/>
</dbReference>
<dbReference type="RefSeq" id="WP_015723670.1">
    <property type="nucleotide sequence ID" value="NC_014972.1"/>
</dbReference>
<dbReference type="EMBL" id="CP002364">
    <property type="protein sequence ID" value="ADW17126.1"/>
    <property type="molecule type" value="Genomic_DNA"/>
</dbReference>
<reference evidence="2 3" key="1">
    <citation type="journal article" date="2011" name="Stand. Genomic Sci.">
        <title>Complete genome sequence of Desulfobulbus propionicus type strain (1pr3).</title>
        <authorList>
            <person name="Pagani I."/>
            <person name="Lapidus A."/>
            <person name="Nolan M."/>
            <person name="Lucas S."/>
            <person name="Hammon N."/>
            <person name="Deshpande S."/>
            <person name="Cheng J.F."/>
            <person name="Chertkov O."/>
            <person name="Davenport K."/>
            <person name="Tapia R."/>
            <person name="Han C."/>
            <person name="Goodwin L."/>
            <person name="Pitluck S."/>
            <person name="Liolios K."/>
            <person name="Mavromatis K."/>
            <person name="Ivanova N."/>
            <person name="Mikhailova N."/>
            <person name="Pati A."/>
            <person name="Chen A."/>
            <person name="Palaniappan K."/>
            <person name="Land M."/>
            <person name="Hauser L."/>
            <person name="Chang Y.J."/>
            <person name="Jeffries C.D."/>
            <person name="Detter J.C."/>
            <person name="Brambilla E."/>
            <person name="Kannan K.P."/>
            <person name="Djao O.D."/>
            <person name="Rohde M."/>
            <person name="Pukall R."/>
            <person name="Spring S."/>
            <person name="Goker M."/>
            <person name="Sikorski J."/>
            <person name="Woyke T."/>
            <person name="Bristow J."/>
            <person name="Eisen J.A."/>
            <person name="Markowitz V."/>
            <person name="Hugenholtz P."/>
            <person name="Kyrpides N.C."/>
            <person name="Klenk H.P."/>
        </authorList>
    </citation>
    <scope>NUCLEOTIDE SEQUENCE [LARGE SCALE GENOMIC DNA]</scope>
    <source>
        <strain evidence="3">ATCC 33891 / DSM 2032 / 1pr3</strain>
    </source>
</reference>
<organism evidence="2 3">
    <name type="scientific">Desulfobulbus propionicus (strain ATCC 33891 / DSM 2032 / VKM B-1956 / 1pr3)</name>
    <dbReference type="NCBI Taxonomy" id="577650"/>
    <lineage>
        <taxon>Bacteria</taxon>
        <taxon>Pseudomonadati</taxon>
        <taxon>Thermodesulfobacteriota</taxon>
        <taxon>Desulfobulbia</taxon>
        <taxon>Desulfobulbales</taxon>
        <taxon>Desulfobulbaceae</taxon>
        <taxon>Desulfobulbus</taxon>
    </lineage>
</organism>
<dbReference type="InterPro" id="IPR036075">
    <property type="entry name" value="ARMT-1-like_metal-bd_sf"/>
</dbReference>
<keyword evidence="3" id="KW-1185">Reference proteome</keyword>
<evidence type="ECO:0000259" key="1">
    <source>
        <dbReference type="Pfam" id="PF01937"/>
    </source>
</evidence>
<dbReference type="Gene3D" id="3.40.50.10880">
    <property type="entry name" value="Uncharacterised protein PF01937, DUF89, domain 3"/>
    <property type="match status" value="1"/>
</dbReference>
<feature type="domain" description="Damage-control phosphatase ARMT1-like metal-binding" evidence="1">
    <location>
        <begin position="5"/>
        <end position="269"/>
    </location>
</feature>